<reference evidence="2" key="1">
    <citation type="submission" date="2023-10" db="EMBL/GenBank/DDBJ databases">
        <title>Genome assembly of Pristionchus species.</title>
        <authorList>
            <person name="Yoshida K."/>
            <person name="Sommer R.J."/>
        </authorList>
    </citation>
    <scope>NUCLEOTIDE SEQUENCE</scope>
    <source>
        <strain evidence="2">RS5133</strain>
    </source>
</reference>
<gene>
    <name evidence="2" type="ORF">PFISCL1PPCAC_9790</name>
</gene>
<protein>
    <submittedName>
        <fullName evidence="2">Uncharacterized protein</fullName>
    </submittedName>
</protein>
<dbReference type="Proteomes" id="UP001432322">
    <property type="component" value="Unassembled WGS sequence"/>
</dbReference>
<feature type="region of interest" description="Disordered" evidence="1">
    <location>
        <begin position="1"/>
        <end position="57"/>
    </location>
</feature>
<keyword evidence="3" id="KW-1185">Reference proteome</keyword>
<dbReference type="EMBL" id="BTSY01000003">
    <property type="protein sequence ID" value="GMT18493.1"/>
    <property type="molecule type" value="Genomic_DNA"/>
</dbReference>
<dbReference type="AlphaFoldDB" id="A0AAV5VJN0"/>
<evidence type="ECO:0000256" key="1">
    <source>
        <dbReference type="SAM" id="MobiDB-lite"/>
    </source>
</evidence>
<proteinExistence type="predicted"/>
<feature type="non-terminal residue" evidence="2">
    <location>
        <position position="90"/>
    </location>
</feature>
<evidence type="ECO:0000313" key="3">
    <source>
        <dbReference type="Proteomes" id="UP001432322"/>
    </source>
</evidence>
<organism evidence="2 3">
    <name type="scientific">Pristionchus fissidentatus</name>
    <dbReference type="NCBI Taxonomy" id="1538716"/>
    <lineage>
        <taxon>Eukaryota</taxon>
        <taxon>Metazoa</taxon>
        <taxon>Ecdysozoa</taxon>
        <taxon>Nematoda</taxon>
        <taxon>Chromadorea</taxon>
        <taxon>Rhabditida</taxon>
        <taxon>Rhabditina</taxon>
        <taxon>Diplogasteromorpha</taxon>
        <taxon>Diplogasteroidea</taxon>
        <taxon>Neodiplogasteridae</taxon>
        <taxon>Pristionchus</taxon>
    </lineage>
</organism>
<name>A0AAV5VJN0_9BILA</name>
<accession>A0AAV5VJN0</accession>
<comment type="caution">
    <text evidence="2">The sequence shown here is derived from an EMBL/GenBank/DDBJ whole genome shotgun (WGS) entry which is preliminary data.</text>
</comment>
<evidence type="ECO:0000313" key="2">
    <source>
        <dbReference type="EMBL" id="GMT18493.1"/>
    </source>
</evidence>
<sequence length="90" mass="9950">EYLASSENEEEEVREATESFPPIHSDFEGSTRAGGSSGYESGSEFGTDSSDGTEYESDFGRDYTIYIREMNNLLSHGSIDDFLKPGSVYI</sequence>
<feature type="non-terminal residue" evidence="2">
    <location>
        <position position="1"/>
    </location>
</feature>